<dbReference type="AlphaFoldDB" id="E1QTV3"/>
<feature type="compositionally biased region" description="Basic and acidic residues" evidence="1">
    <location>
        <begin position="1"/>
        <end position="31"/>
    </location>
</feature>
<evidence type="ECO:0000313" key="2">
    <source>
        <dbReference type="EMBL" id="ADN51020.1"/>
    </source>
</evidence>
<dbReference type="Proteomes" id="UP000006681">
    <property type="component" value="Chromosome"/>
</dbReference>
<keyword evidence="3" id="KW-1185">Reference proteome</keyword>
<evidence type="ECO:0000313" key="3">
    <source>
        <dbReference type="Proteomes" id="UP000006681"/>
    </source>
</evidence>
<protein>
    <submittedName>
        <fullName evidence="2">Uncharacterized protein</fullName>
    </submittedName>
</protein>
<gene>
    <name evidence="2" type="ordered locus">Vdis_1642</name>
</gene>
<dbReference type="GeneID" id="9752581"/>
<feature type="region of interest" description="Disordered" evidence="1">
    <location>
        <begin position="1"/>
        <end position="41"/>
    </location>
</feature>
<dbReference type="HOGENOM" id="CLU_575733_0_0_2"/>
<dbReference type="KEGG" id="vdi:Vdis_1642"/>
<dbReference type="eggNOG" id="arCOG10867">
    <property type="taxonomic scope" value="Archaea"/>
</dbReference>
<organism evidence="2 3">
    <name type="scientific">Vulcanisaeta distributa (strain DSM 14429 / JCM 11212 / NBRC 100878 / IC-017)</name>
    <dbReference type="NCBI Taxonomy" id="572478"/>
    <lineage>
        <taxon>Archaea</taxon>
        <taxon>Thermoproteota</taxon>
        <taxon>Thermoprotei</taxon>
        <taxon>Thermoproteales</taxon>
        <taxon>Thermoproteaceae</taxon>
        <taxon>Vulcanisaeta</taxon>
    </lineage>
</organism>
<reference evidence="2 3" key="1">
    <citation type="journal article" date="2010" name="Stand. Genomic Sci.">
        <title>Complete genome sequence of Vulcanisaeta distributa type strain (IC-017).</title>
        <authorList>
            <person name="Mavromatis K."/>
            <person name="Sikorski J."/>
            <person name="Pabst E."/>
            <person name="Teshima H."/>
            <person name="Lapidus A."/>
            <person name="Lucas S."/>
            <person name="Nolan M."/>
            <person name="Glavina Del Rio T."/>
            <person name="Cheng J.F."/>
            <person name="Bruce D."/>
            <person name="Goodwin L."/>
            <person name="Pitluck S."/>
            <person name="Liolios K."/>
            <person name="Ivanova N."/>
            <person name="Mikhailova N."/>
            <person name="Pati A."/>
            <person name="Chen A."/>
            <person name="Palaniappan K."/>
            <person name="Land M."/>
            <person name="Hauser L."/>
            <person name="Chang Y.J."/>
            <person name="Jeffries C.D."/>
            <person name="Rohde M."/>
            <person name="Spring S."/>
            <person name="Goker M."/>
            <person name="Wirth R."/>
            <person name="Woyke T."/>
            <person name="Bristow J."/>
            <person name="Eisen J.A."/>
            <person name="Markowitz V."/>
            <person name="Hugenholtz P."/>
            <person name="Klenk H.P."/>
            <person name="Kyrpides N.C."/>
        </authorList>
    </citation>
    <scope>NUCLEOTIDE SEQUENCE [LARGE SCALE GENOMIC DNA]</scope>
    <source>
        <strain evidence="3">DSM 14429 / JCM 11212 / NBRC 100878 / IC-017</strain>
    </source>
</reference>
<dbReference type="STRING" id="572478.Vdis_1642"/>
<evidence type="ECO:0000256" key="1">
    <source>
        <dbReference type="SAM" id="MobiDB-lite"/>
    </source>
</evidence>
<name>E1QTV3_VULDI</name>
<dbReference type="RefSeq" id="WP_013336745.1">
    <property type="nucleotide sequence ID" value="NC_014537.1"/>
</dbReference>
<sequence>MEGGEKRINEPNKNKGEGEGPRKGREIRKPPNEGIDDNAPSEEEVRAAILELIKRLRRHEDVIRSGKMFSEIKAELGRLRNEVAKYGIDGFERVFDEMEKYVMRVEEKFKRYHAKEIQGLVEEIERGQIKPKGRSIRSRYITLSFSTPSYQATYQILLKKIGSITVKAPKVLPYDVITPLQWGLLLSDATVRIYYPAMETVSMFQIMLFMLAFPGRIRIDATKLDVNKDGVKIVWRVESKDWDPPSLPECEDEDECQQINEEDAYIALFAGLMGDGSFGTIRRRNHVYPRIRLTTTEKYRWEPILKSIKIKYYEEPYKNGIINITFCCSYAVELMQRIKGIFVGKAPILLRLLDILVNETKIERVRHIMNMEIRKLGEFSVELLGYLFHVNISGSWSIMFMKRMSDVERANAIATEVAQYYGLSNDDIKVYPESHAIIIKPSGILKIIMRDEKVKEETIRVLCKNIKTRREKVK</sequence>
<proteinExistence type="predicted"/>
<dbReference type="EMBL" id="CP002100">
    <property type="protein sequence ID" value="ADN51020.1"/>
    <property type="molecule type" value="Genomic_DNA"/>
</dbReference>
<dbReference type="OrthoDB" id="29194at2157"/>
<accession>E1QTV3</accession>
<reference evidence="3" key="2">
    <citation type="journal article" date="2010" name="Stand. Genomic Sci.">
        <title>Complete genome sequence of Vulcanisaeta distributa type strain (IC-017T).</title>
        <authorList>
            <person name="Mavromatis K."/>
            <person name="Sikorski J."/>
            <person name="Pabst E."/>
            <person name="Teshima H."/>
            <person name="Lapidus A."/>
            <person name="Lucas S."/>
            <person name="Nolan M."/>
            <person name="Glavina Del Rio T."/>
            <person name="Cheng J."/>
            <person name="Bruce D."/>
            <person name="Goodwin L."/>
            <person name="Pitluck S."/>
            <person name="Liolios K."/>
            <person name="Ivanova N."/>
            <person name="Mikhailova N."/>
            <person name="Pati A."/>
            <person name="Chen A."/>
            <person name="Palaniappan K."/>
            <person name="Land M."/>
            <person name="Hauser L."/>
            <person name="Chang Y."/>
            <person name="Jeffries C."/>
            <person name="Rohde M."/>
            <person name="Spring S."/>
            <person name="Goker M."/>
            <person name="Wirth R."/>
            <person name="Woyke T."/>
            <person name="Bristow J."/>
            <person name="Eisen J."/>
            <person name="Markowitz V."/>
            <person name="Hugenholtz P."/>
            <person name="Klenk H."/>
            <person name="Kyrpides N."/>
        </authorList>
    </citation>
    <scope>NUCLEOTIDE SEQUENCE [LARGE SCALE GENOMIC DNA]</scope>
    <source>
        <strain evidence="3">DSM 14429 / JCM 11212 / NBRC 100878 / IC-017</strain>
    </source>
</reference>